<accession>A0ABR8R6R3</accession>
<reference evidence="2 3" key="1">
    <citation type="submission" date="2020-08" db="EMBL/GenBank/DDBJ databases">
        <title>A Genomic Blueprint of the Chicken Gut Microbiome.</title>
        <authorList>
            <person name="Gilroy R."/>
            <person name="Ravi A."/>
            <person name="Getino M."/>
            <person name="Pursley I."/>
            <person name="Horton D.L."/>
            <person name="Alikhan N.-F."/>
            <person name="Baker D."/>
            <person name="Gharbi K."/>
            <person name="Hall N."/>
            <person name="Watson M."/>
            <person name="Adriaenssens E.M."/>
            <person name="Foster-Nyarko E."/>
            <person name="Jarju S."/>
            <person name="Secka A."/>
            <person name="Antonio M."/>
            <person name="Oren A."/>
            <person name="Chaudhuri R."/>
            <person name="La Ragione R.M."/>
            <person name="Hildebrand F."/>
            <person name="Pallen M.J."/>
        </authorList>
    </citation>
    <scope>NUCLEOTIDE SEQUENCE [LARGE SCALE GENOMIC DNA]</scope>
    <source>
        <strain evidence="2 3">Sa2BUA9</strain>
    </source>
</reference>
<evidence type="ECO:0000313" key="3">
    <source>
        <dbReference type="Proteomes" id="UP000640786"/>
    </source>
</evidence>
<dbReference type="Pfam" id="PF00561">
    <property type="entry name" value="Abhydrolase_1"/>
    <property type="match status" value="1"/>
</dbReference>
<keyword evidence="2" id="KW-0378">Hydrolase</keyword>
<evidence type="ECO:0000313" key="2">
    <source>
        <dbReference type="EMBL" id="MBD7943474.1"/>
    </source>
</evidence>
<organism evidence="2 3">
    <name type="scientific">Psychrobacillus faecigallinarum</name>
    <dbReference type="NCBI Taxonomy" id="2762235"/>
    <lineage>
        <taxon>Bacteria</taxon>
        <taxon>Bacillati</taxon>
        <taxon>Bacillota</taxon>
        <taxon>Bacilli</taxon>
        <taxon>Bacillales</taxon>
        <taxon>Bacillaceae</taxon>
        <taxon>Psychrobacillus</taxon>
    </lineage>
</organism>
<protein>
    <submittedName>
        <fullName evidence="2">Alpha/beta hydrolase</fullName>
    </submittedName>
</protein>
<dbReference type="Proteomes" id="UP000640786">
    <property type="component" value="Unassembled WGS sequence"/>
</dbReference>
<proteinExistence type="predicted"/>
<gene>
    <name evidence="2" type="ORF">H9650_05025</name>
</gene>
<keyword evidence="3" id="KW-1185">Reference proteome</keyword>
<dbReference type="PANTHER" id="PTHR43798">
    <property type="entry name" value="MONOACYLGLYCEROL LIPASE"/>
    <property type="match status" value="1"/>
</dbReference>
<dbReference type="InterPro" id="IPR029058">
    <property type="entry name" value="AB_hydrolase_fold"/>
</dbReference>
<dbReference type="EMBL" id="JACSQO010000002">
    <property type="protein sequence ID" value="MBD7943474.1"/>
    <property type="molecule type" value="Genomic_DNA"/>
</dbReference>
<dbReference type="GO" id="GO:0016787">
    <property type="term" value="F:hydrolase activity"/>
    <property type="evidence" value="ECO:0007669"/>
    <property type="project" value="UniProtKB-KW"/>
</dbReference>
<dbReference type="SUPFAM" id="SSF53474">
    <property type="entry name" value="alpha/beta-Hydrolases"/>
    <property type="match status" value="1"/>
</dbReference>
<dbReference type="Gene3D" id="3.40.50.1820">
    <property type="entry name" value="alpha/beta hydrolase"/>
    <property type="match status" value="1"/>
</dbReference>
<sequence length="296" mass="34034">MEILFKGSEGTPVMIVSGMGSSFDEWYEITETLSKTNRVIMFHRPGLGESELLKELRNTETVINEISEIIRLLEINEPFIFVGHSYGGLCVQHFMKKHEEKVLGVVLVDSTSVNFKALDQLDLPVINEDSTDEAWLEKCLFYSSMNEERLRVQLKPTLTKQQLQFPIDIQKRLLEFQVKPNLYKAMYLEISHWERDAETIKNLNTSLNLPLIVIGRDKAHCISLAVEEGLPEKEAELLENKWEELIEGQAYITKNSRLIFAKGSSHSIHLDRPDIILEAIRILKGMELEEKNGHIK</sequence>
<dbReference type="PANTHER" id="PTHR43798:SF33">
    <property type="entry name" value="HYDROLASE, PUTATIVE (AFU_ORTHOLOGUE AFUA_2G14860)-RELATED"/>
    <property type="match status" value="1"/>
</dbReference>
<dbReference type="RefSeq" id="WP_191696742.1">
    <property type="nucleotide sequence ID" value="NZ_JACSQO010000002.1"/>
</dbReference>
<feature type="domain" description="AB hydrolase-1" evidence="1">
    <location>
        <begin position="12"/>
        <end position="122"/>
    </location>
</feature>
<name>A0ABR8R6R3_9BACI</name>
<evidence type="ECO:0000259" key="1">
    <source>
        <dbReference type="Pfam" id="PF00561"/>
    </source>
</evidence>
<comment type="caution">
    <text evidence="2">The sequence shown here is derived from an EMBL/GenBank/DDBJ whole genome shotgun (WGS) entry which is preliminary data.</text>
</comment>
<dbReference type="InterPro" id="IPR050266">
    <property type="entry name" value="AB_hydrolase_sf"/>
</dbReference>
<dbReference type="InterPro" id="IPR000073">
    <property type="entry name" value="AB_hydrolase_1"/>
</dbReference>